<evidence type="ECO:0000313" key="4">
    <source>
        <dbReference type="Proteomes" id="UP000663937"/>
    </source>
</evidence>
<dbReference type="InterPro" id="IPR029447">
    <property type="entry name" value="DUF4439"/>
</dbReference>
<feature type="compositionally biased region" description="Low complexity" evidence="1">
    <location>
        <begin position="97"/>
        <end position="112"/>
    </location>
</feature>
<sequence length="320" mass="31734">MATRPLTSVRALVATVALAGLLAGCGVRLETEAPAPLTPDATESARQRGSADALSLEVLASDPAADPANPATAVRATVAAHAGEHLLALGGVYADSAASPSPSSTATTDPAPGEVAAASTDAVVTQLTQSAANARADAETVPDGALARLLASIAAERLLLARQLAGAATPAVPELPGLVAPDQAPAGVPASALSALVAAEDEAAYGYEVIAAKQSETMRANALARAAVHRSRAQDWAVAAGISRTGLDPRRTAYALPAGLEDPATAATLAQTMEQSLAATYAALVASADPDARTPLIDALAEATNEAATWGAPTPPFPGL</sequence>
<dbReference type="EMBL" id="CP071868">
    <property type="protein sequence ID" value="QTE30583.1"/>
    <property type="molecule type" value="Genomic_DNA"/>
</dbReference>
<feature type="domain" description="DUF4439" evidence="2">
    <location>
        <begin position="192"/>
        <end position="320"/>
    </location>
</feature>
<dbReference type="PROSITE" id="PS51257">
    <property type="entry name" value="PROKAR_LIPOPROTEIN"/>
    <property type="match status" value="1"/>
</dbReference>
<evidence type="ECO:0000256" key="1">
    <source>
        <dbReference type="SAM" id="MobiDB-lite"/>
    </source>
</evidence>
<dbReference type="RefSeq" id="WP_227424930.1">
    <property type="nucleotide sequence ID" value="NZ_CP071868.1"/>
</dbReference>
<dbReference type="SUPFAM" id="SSF47240">
    <property type="entry name" value="Ferritin-like"/>
    <property type="match status" value="1"/>
</dbReference>
<dbReference type="Proteomes" id="UP000663937">
    <property type="component" value="Chromosome"/>
</dbReference>
<evidence type="ECO:0000313" key="3">
    <source>
        <dbReference type="EMBL" id="QTE30583.1"/>
    </source>
</evidence>
<dbReference type="Pfam" id="PF14530">
    <property type="entry name" value="DUF4439"/>
    <property type="match status" value="1"/>
</dbReference>
<protein>
    <submittedName>
        <fullName evidence="3">DUF4439 domain-containing protein</fullName>
    </submittedName>
</protein>
<feature type="region of interest" description="Disordered" evidence="1">
    <location>
        <begin position="97"/>
        <end position="120"/>
    </location>
</feature>
<keyword evidence="4" id="KW-1185">Reference proteome</keyword>
<reference evidence="3" key="1">
    <citation type="submission" date="2021-03" db="EMBL/GenBank/DDBJ databases">
        <title>Pengzhenrongella sicca gen. nov., sp. nov., a new member of suborder Micrococcineae isolated from High-Arctic tundra soil.</title>
        <authorList>
            <person name="Peng F."/>
        </authorList>
    </citation>
    <scope>NUCLEOTIDE SEQUENCE</scope>
    <source>
        <strain evidence="3">LRZ-2</strain>
    </source>
</reference>
<dbReference type="Gene3D" id="1.20.1260.10">
    <property type="match status" value="1"/>
</dbReference>
<accession>A0A8A4ZHY2</accession>
<gene>
    <name evidence="3" type="ORF">J4E96_06320</name>
</gene>
<evidence type="ECO:0000259" key="2">
    <source>
        <dbReference type="Pfam" id="PF14530"/>
    </source>
</evidence>
<dbReference type="InterPro" id="IPR009078">
    <property type="entry name" value="Ferritin-like_SF"/>
</dbReference>
<dbReference type="KEGG" id="psic:J4E96_06320"/>
<proteinExistence type="predicted"/>
<organism evidence="3 4">
    <name type="scientific">Pengzhenrongella sicca</name>
    <dbReference type="NCBI Taxonomy" id="2819238"/>
    <lineage>
        <taxon>Bacteria</taxon>
        <taxon>Bacillati</taxon>
        <taxon>Actinomycetota</taxon>
        <taxon>Actinomycetes</taxon>
        <taxon>Micrococcales</taxon>
        <taxon>Pengzhenrongella</taxon>
    </lineage>
</organism>
<dbReference type="AlphaFoldDB" id="A0A8A4ZHY2"/>
<name>A0A8A4ZHY2_9MICO</name>
<dbReference type="InterPro" id="IPR012347">
    <property type="entry name" value="Ferritin-like"/>
</dbReference>